<gene>
    <name evidence="1" type="ORF">F5148DRAFT_1377369</name>
</gene>
<name>A0ACC0U4N1_9AGAM</name>
<evidence type="ECO:0000313" key="1">
    <source>
        <dbReference type="EMBL" id="KAI9460639.1"/>
    </source>
</evidence>
<organism evidence="1 2">
    <name type="scientific">Russula earlei</name>
    <dbReference type="NCBI Taxonomy" id="71964"/>
    <lineage>
        <taxon>Eukaryota</taxon>
        <taxon>Fungi</taxon>
        <taxon>Dikarya</taxon>
        <taxon>Basidiomycota</taxon>
        <taxon>Agaricomycotina</taxon>
        <taxon>Agaricomycetes</taxon>
        <taxon>Russulales</taxon>
        <taxon>Russulaceae</taxon>
        <taxon>Russula</taxon>
    </lineage>
</organism>
<evidence type="ECO:0000313" key="2">
    <source>
        <dbReference type="Proteomes" id="UP001207468"/>
    </source>
</evidence>
<keyword evidence="2" id="KW-1185">Reference proteome</keyword>
<protein>
    <submittedName>
        <fullName evidence="1">Histidine kinase-like ATPase</fullName>
    </submittedName>
</protein>
<sequence>MRWICRCSHSPKGRTVPDVEMTEEHEREEDLTEEEMIMRAIVMSMHPETESDVQGMWKVLIVNVNLMVMNLTNPDILDQLIGDSLHLRQVIADLVGNVIKLTPSKPPRRFCILDTGIGIAKDKLNFNFDTFAQADEGIQRNGIGLSILKHLVALMAGSMQVESKIGKGSKFSTITSQIGQMSMDATLAKMVPFGNYFIR</sequence>
<dbReference type="Proteomes" id="UP001207468">
    <property type="component" value="Unassembled WGS sequence"/>
</dbReference>
<proteinExistence type="predicted"/>
<reference evidence="1" key="1">
    <citation type="submission" date="2021-03" db="EMBL/GenBank/DDBJ databases">
        <title>Evolutionary priming and transition to the ectomycorrhizal habit in an iconic lineage of mushroom-forming fungi: is preadaptation a requirement?</title>
        <authorList>
            <consortium name="DOE Joint Genome Institute"/>
            <person name="Looney B.P."/>
            <person name="Miyauchi S."/>
            <person name="Morin E."/>
            <person name="Drula E."/>
            <person name="Courty P.E."/>
            <person name="Chicoki N."/>
            <person name="Fauchery L."/>
            <person name="Kohler A."/>
            <person name="Kuo A."/>
            <person name="LaButti K."/>
            <person name="Pangilinan J."/>
            <person name="Lipzen A."/>
            <person name="Riley R."/>
            <person name="Andreopoulos W."/>
            <person name="He G."/>
            <person name="Johnson J."/>
            <person name="Barry K.W."/>
            <person name="Grigoriev I.V."/>
            <person name="Nagy L."/>
            <person name="Hibbett D."/>
            <person name="Henrissat B."/>
            <person name="Matheny P.B."/>
            <person name="Labbe J."/>
            <person name="Martin A.F."/>
        </authorList>
    </citation>
    <scope>NUCLEOTIDE SEQUENCE</scope>
    <source>
        <strain evidence="1">BPL698</strain>
    </source>
</reference>
<comment type="caution">
    <text evidence="1">The sequence shown here is derived from an EMBL/GenBank/DDBJ whole genome shotgun (WGS) entry which is preliminary data.</text>
</comment>
<dbReference type="EMBL" id="JAGFNK010000186">
    <property type="protein sequence ID" value="KAI9460639.1"/>
    <property type="molecule type" value="Genomic_DNA"/>
</dbReference>
<accession>A0ACC0U4N1</accession>